<accession>A0A8E6EVQ4</accession>
<dbReference type="PANTHER" id="PTHR45586:SF1">
    <property type="entry name" value="LIPOPOLYSACCHARIDE ASSEMBLY PROTEIN B"/>
    <property type="match status" value="1"/>
</dbReference>
<evidence type="ECO:0000256" key="3">
    <source>
        <dbReference type="PROSITE-ProRule" id="PRU00339"/>
    </source>
</evidence>
<gene>
    <name evidence="6" type="ORF">KIH39_03905</name>
</gene>
<feature type="region of interest" description="Disordered" evidence="5">
    <location>
        <begin position="196"/>
        <end position="234"/>
    </location>
</feature>
<dbReference type="Gene3D" id="1.25.40.10">
    <property type="entry name" value="Tetratricopeptide repeat domain"/>
    <property type="match status" value="3"/>
</dbReference>
<dbReference type="Pfam" id="PF13432">
    <property type="entry name" value="TPR_16"/>
    <property type="match status" value="1"/>
</dbReference>
<keyword evidence="4" id="KW-0175">Coiled coil</keyword>
<keyword evidence="7" id="KW-1185">Reference proteome</keyword>
<dbReference type="InterPro" id="IPR011990">
    <property type="entry name" value="TPR-like_helical_dom_sf"/>
</dbReference>
<dbReference type="SMART" id="SM00028">
    <property type="entry name" value="TPR"/>
    <property type="match status" value="4"/>
</dbReference>
<evidence type="ECO:0000256" key="5">
    <source>
        <dbReference type="SAM" id="MobiDB-lite"/>
    </source>
</evidence>
<name>A0A8E6EVQ4_9BACT</name>
<dbReference type="SUPFAM" id="SSF48452">
    <property type="entry name" value="TPR-like"/>
    <property type="match status" value="2"/>
</dbReference>
<evidence type="ECO:0000256" key="4">
    <source>
        <dbReference type="SAM" id="Coils"/>
    </source>
</evidence>
<sequence length="487" mass="54519">MADITSKTSITPTPEQRRIAADNFDRANQILPSGNYDYGIQLLQLCCKLDPGNLAYRQMLRRTQKSKYSNLKGSSLAFMTTAGTRTRMKNCLRSGDYLKVLEYGEEILSKNPWDLGVQQDMATAAESAGLLDTAIFVLDQARQKFPKDPGLNRQLARLFEKRGHFQHAIALWQMVKEAVPSDVEAAHKAKDLAASETIQRGRYGEGGGSNTHTAIGSGTGSNSDSKEQPALDRAAREAAPFLKKIQEKPEDVHAWLQLAGVYKKMNRVEQAKETLEKALNATGQNFQVRMELLEMEIDPLTKNLSLSNAKIAELEAQSAEEAVEEVDGPSLEDLKRIRNKLIKEINAREVEIFRAKSERFPTDASFRLELAIRLYQGGKVDEAIAELQVVRKDTRLSGKAMMHLGKCFLLKNNWRLAQRNLEESLAAVTVNDEASKKELLFLLAKGHAEFGELTKAIELGHDLENIDFVYKGIDKLVEAWETRLQEA</sequence>
<evidence type="ECO:0000313" key="7">
    <source>
        <dbReference type="Proteomes" id="UP000676194"/>
    </source>
</evidence>
<feature type="compositionally biased region" description="Polar residues" evidence="5">
    <location>
        <begin position="210"/>
        <end position="223"/>
    </location>
</feature>
<dbReference type="RefSeq" id="WP_213497960.1">
    <property type="nucleotide sequence ID" value="NZ_CP074694.1"/>
</dbReference>
<feature type="compositionally biased region" description="Basic and acidic residues" evidence="5">
    <location>
        <begin position="224"/>
        <end position="234"/>
    </location>
</feature>
<evidence type="ECO:0000313" key="6">
    <source>
        <dbReference type="EMBL" id="QVL33070.1"/>
    </source>
</evidence>
<dbReference type="Pfam" id="PF14559">
    <property type="entry name" value="TPR_19"/>
    <property type="match status" value="2"/>
</dbReference>
<dbReference type="PANTHER" id="PTHR45586">
    <property type="entry name" value="TPR REPEAT-CONTAINING PROTEIN PA4667"/>
    <property type="match status" value="1"/>
</dbReference>
<dbReference type="EMBL" id="CP074694">
    <property type="protein sequence ID" value="QVL33070.1"/>
    <property type="molecule type" value="Genomic_DNA"/>
</dbReference>
<proteinExistence type="predicted"/>
<dbReference type="Proteomes" id="UP000676194">
    <property type="component" value="Chromosome"/>
</dbReference>
<feature type="repeat" description="TPR" evidence="3">
    <location>
        <begin position="252"/>
        <end position="285"/>
    </location>
</feature>
<dbReference type="AlphaFoldDB" id="A0A8E6EVQ4"/>
<organism evidence="6 7">
    <name type="scientific">Telmatocola sphagniphila</name>
    <dbReference type="NCBI Taxonomy" id="1123043"/>
    <lineage>
        <taxon>Bacteria</taxon>
        <taxon>Pseudomonadati</taxon>
        <taxon>Planctomycetota</taxon>
        <taxon>Planctomycetia</taxon>
        <taxon>Gemmatales</taxon>
        <taxon>Gemmataceae</taxon>
    </lineage>
</organism>
<evidence type="ECO:0000256" key="1">
    <source>
        <dbReference type="ARBA" id="ARBA00022737"/>
    </source>
</evidence>
<dbReference type="InterPro" id="IPR051012">
    <property type="entry name" value="CellSynth/LPSAsmb/PSIAsmb"/>
</dbReference>
<evidence type="ECO:0000256" key="2">
    <source>
        <dbReference type="ARBA" id="ARBA00022803"/>
    </source>
</evidence>
<dbReference type="KEGG" id="tsph:KIH39_03905"/>
<keyword evidence="1" id="KW-0677">Repeat</keyword>
<feature type="coiled-coil region" evidence="4">
    <location>
        <begin position="258"/>
        <end position="285"/>
    </location>
</feature>
<reference evidence="6" key="1">
    <citation type="submission" date="2021-05" db="EMBL/GenBank/DDBJ databases">
        <title>Complete genome sequence of the cellulolytic planctomycete Telmatocola sphagniphila SP2T and characterization of the first cellulase from planctomycetes.</title>
        <authorList>
            <person name="Rakitin A.L."/>
            <person name="Beletsky A.V."/>
            <person name="Naumoff D.G."/>
            <person name="Kulichevskaya I.S."/>
            <person name="Mardanov A.V."/>
            <person name="Ravin N.V."/>
            <person name="Dedysh S.N."/>
        </authorList>
    </citation>
    <scope>NUCLEOTIDE SEQUENCE</scope>
    <source>
        <strain evidence="6">SP2T</strain>
    </source>
</reference>
<dbReference type="PROSITE" id="PS50005">
    <property type="entry name" value="TPR"/>
    <property type="match status" value="1"/>
</dbReference>
<protein>
    <submittedName>
        <fullName evidence="6">Tetratricopeptide repeat protein</fullName>
    </submittedName>
</protein>
<keyword evidence="2 3" id="KW-0802">TPR repeat</keyword>
<dbReference type="InterPro" id="IPR019734">
    <property type="entry name" value="TPR_rpt"/>
</dbReference>